<dbReference type="PANTHER" id="PTHR34793:SF1">
    <property type="entry name" value="PROTEIN THYLAKOID FORMATION 1, CHLOROPLASTIC"/>
    <property type="match status" value="1"/>
</dbReference>
<sequence>MTKIRTVSEAKRKFFTHYSRPISSIYRRFVEELLVEMHLLSVNIDFTYDPIFALGIVTSFDSFMQGYQPAAELPAIFSALCYGVDQNPDQVRQDAKNVAASAHHIGLDAWVTAASSDQTSGDNLLLNTLTGIHQRHKFKYSRLFSIGLYTLLADQDPEVKDNDEKRQDYLTKLSELLDLSLDKVVKDLDLYRSNLEKVDQLLKVLEDAAEAERKKKEKQAAATTPAIEDAPVTTAESPES</sequence>
<gene>
    <name evidence="2" type="primary">thf1</name>
    <name evidence="4" type="ORF">IQ217_14140</name>
</gene>
<comment type="function">
    <text evidence="2">May be involved in photosynthetic membrane biogenesis.</text>
</comment>
<dbReference type="InterPro" id="IPR017499">
    <property type="entry name" value="Thf1"/>
</dbReference>
<organism evidence="4 5">
    <name type="scientific">Synechocystis salina LEGE 00031</name>
    <dbReference type="NCBI Taxonomy" id="1828736"/>
    <lineage>
        <taxon>Bacteria</taxon>
        <taxon>Bacillati</taxon>
        <taxon>Cyanobacteriota</taxon>
        <taxon>Cyanophyceae</taxon>
        <taxon>Synechococcales</taxon>
        <taxon>Merismopediaceae</taxon>
        <taxon>Synechocystis</taxon>
    </lineage>
</organism>
<evidence type="ECO:0000313" key="5">
    <source>
        <dbReference type="Proteomes" id="UP000658720"/>
    </source>
</evidence>
<comment type="caution">
    <text evidence="4">The sequence shown here is derived from an EMBL/GenBank/DDBJ whole genome shotgun (WGS) entry which is preliminary data.</text>
</comment>
<proteinExistence type="inferred from homology"/>
<dbReference type="RefSeq" id="WP_194020440.1">
    <property type="nucleotide sequence ID" value="NZ_JADEVV010000044.1"/>
</dbReference>
<dbReference type="NCBIfam" id="TIGR03060">
    <property type="entry name" value="PS_II_psb29"/>
    <property type="match status" value="1"/>
</dbReference>
<dbReference type="HAMAP" id="MF_01843">
    <property type="entry name" value="Thf1"/>
    <property type="match status" value="1"/>
</dbReference>
<feature type="region of interest" description="Disordered" evidence="3">
    <location>
        <begin position="213"/>
        <end position="240"/>
    </location>
</feature>
<dbReference type="Proteomes" id="UP000658720">
    <property type="component" value="Unassembled WGS sequence"/>
</dbReference>
<protein>
    <recommendedName>
        <fullName evidence="2">Protein Thf1</fullName>
    </recommendedName>
</protein>
<reference evidence="4 5" key="1">
    <citation type="submission" date="2020-10" db="EMBL/GenBank/DDBJ databases">
        <authorList>
            <person name="Castelo-Branco R."/>
            <person name="Eusebio N."/>
            <person name="Adriana R."/>
            <person name="Vieira A."/>
            <person name="Brugerolle De Fraissinette N."/>
            <person name="Rezende De Castro R."/>
            <person name="Schneider M.P."/>
            <person name="Vasconcelos V."/>
            <person name="Leao P.N."/>
        </authorList>
    </citation>
    <scope>NUCLEOTIDE SEQUENCE [LARGE SCALE GENOMIC DNA]</scope>
    <source>
        <strain evidence="4 5">LEGE 00031</strain>
    </source>
</reference>
<dbReference type="PANTHER" id="PTHR34793">
    <property type="entry name" value="PROTEIN THYLAKOID FORMATION 1, CHLOROPLASTIC"/>
    <property type="match status" value="1"/>
</dbReference>
<keyword evidence="5" id="KW-1185">Reference proteome</keyword>
<accession>A0ABR9VUD9</accession>
<name>A0ABR9VUD9_9SYNC</name>
<comment type="similarity">
    <text evidence="2">Belongs to the THF1 family.</text>
</comment>
<dbReference type="EMBL" id="JADEVV010000044">
    <property type="protein sequence ID" value="MBE9254959.1"/>
    <property type="molecule type" value="Genomic_DNA"/>
</dbReference>
<evidence type="ECO:0000256" key="1">
    <source>
        <dbReference type="ARBA" id="ARBA00023054"/>
    </source>
</evidence>
<evidence type="ECO:0000256" key="3">
    <source>
        <dbReference type="SAM" id="MobiDB-lite"/>
    </source>
</evidence>
<dbReference type="Pfam" id="PF11264">
    <property type="entry name" value="ThylakoidFormat"/>
    <property type="match status" value="1"/>
</dbReference>
<evidence type="ECO:0000313" key="4">
    <source>
        <dbReference type="EMBL" id="MBE9254959.1"/>
    </source>
</evidence>
<keyword evidence="1 2" id="KW-0175">Coiled coil</keyword>
<evidence type="ECO:0000256" key="2">
    <source>
        <dbReference type="HAMAP-Rule" id="MF_01843"/>
    </source>
</evidence>